<organism evidence="1 2">
    <name type="scientific">Lactococcus phage WRP3</name>
    <dbReference type="NCBI Taxonomy" id="1560313"/>
    <lineage>
        <taxon>Viruses</taxon>
        <taxon>Duplodnaviria</taxon>
        <taxon>Heunggongvirae</taxon>
        <taxon>Uroviricota</taxon>
        <taxon>Caudoviricetes</taxon>
        <taxon>Audreyjarvisvirus</taxon>
        <taxon>Audreyjarvisvirus WRP3</taxon>
    </lineage>
</organism>
<dbReference type="KEGG" id="vg:24722377"/>
<dbReference type="Gene3D" id="3.40.960.10">
    <property type="entry name" value="VSR Endonuclease"/>
    <property type="match status" value="1"/>
</dbReference>
<dbReference type="GeneID" id="24722377"/>
<sequence>MSKKLTTEEVKKRIEELTNGEYLLLGDYVDTHTKMLIKHSICGNEYKITWHNFQKGRRCQKCSGTKKLNNKEIDKRIEELVGEEYVRLSDYLGANNKLLVKHVLCQNIYEVTWSHFQTGIRCPKCKYLRLKELFSFDNQKIDKKMYELVGNEYIRIGKYVNNSTKMRVKHALCENVYEVKWGDFQQGVRCPKCNESKGEKEISNILNLLNIKYTSQKRFKECRHKRSLPFDFYIKNKKSKLLIEFDGRQHFESVEIFGGEEGLRETQIRDNIKNDFALSNNIPLLRIPYTEQDNIKQILTNKLKELNFI</sequence>
<gene>
    <name evidence="1" type="ORF">WRP3_111</name>
</gene>
<reference evidence="1 2" key="1">
    <citation type="journal article" date="2015" name="Appl. Environ. Microbiol.">
        <title>Lactococcal 949 group phages recognize a carbohydrate receptor on the host cell surface.</title>
        <authorList>
            <person name="Mahony J."/>
            <person name="Randazzo W."/>
            <person name="Neve H."/>
            <person name="Settanni L."/>
            <person name="van Sinderen D."/>
        </authorList>
    </citation>
    <scope>NUCLEOTIDE SEQUENCE [LARGE SCALE GENOMIC DNA]</scope>
    <source>
        <strain evidence="1">WRP3</strain>
    </source>
</reference>
<proteinExistence type="predicted"/>
<dbReference type="Proteomes" id="UP000032686">
    <property type="component" value="Segment"/>
</dbReference>
<dbReference type="EMBL" id="KM677185">
    <property type="protein sequence ID" value="AIX12614.1"/>
    <property type="molecule type" value="Genomic_DNA"/>
</dbReference>
<protein>
    <recommendedName>
        <fullName evidence="3">DUF2726 domain-containing protein</fullName>
    </recommendedName>
</protein>
<dbReference type="RefSeq" id="YP_009147768.1">
    <property type="nucleotide sequence ID" value="NC_027341.1"/>
</dbReference>
<evidence type="ECO:0000313" key="1">
    <source>
        <dbReference type="EMBL" id="AIX12614.1"/>
    </source>
</evidence>
<name>A0A0D3MSX0_9CAUD</name>
<evidence type="ECO:0008006" key="3">
    <source>
        <dbReference type="Google" id="ProtNLM"/>
    </source>
</evidence>
<dbReference type="OrthoDB" id="24132at10239"/>
<accession>A0A0D3MSX0</accession>
<evidence type="ECO:0000313" key="2">
    <source>
        <dbReference type="Proteomes" id="UP000032686"/>
    </source>
</evidence>
<keyword evidence="2" id="KW-1185">Reference proteome</keyword>